<dbReference type="PANTHER" id="PTHR43205:SF7">
    <property type="entry name" value="PROSTAGLANDIN REDUCTASE 1"/>
    <property type="match status" value="1"/>
</dbReference>
<name>A0A6L9Y0D9_9MICO</name>
<dbReference type="SUPFAM" id="SSF51735">
    <property type="entry name" value="NAD(P)-binding Rossmann-fold domains"/>
    <property type="match status" value="1"/>
</dbReference>
<feature type="domain" description="Enoyl reductase (ER)" evidence="2">
    <location>
        <begin position="26"/>
        <end position="338"/>
    </location>
</feature>
<evidence type="ECO:0000313" key="4">
    <source>
        <dbReference type="Proteomes" id="UP000474967"/>
    </source>
</evidence>
<dbReference type="SUPFAM" id="SSF50129">
    <property type="entry name" value="GroES-like"/>
    <property type="match status" value="1"/>
</dbReference>
<dbReference type="InterPro" id="IPR045010">
    <property type="entry name" value="MDR_fam"/>
</dbReference>
<reference evidence="3 4" key="1">
    <citation type="journal article" date="2014" name="J. Microbiol.">
        <title>Diaminobutyricibacter tongyongensis gen. nov., sp. nov. and Homoserinibacter gongjuensis gen. nov., sp. nov. belong to the family Microbacteriaceae.</title>
        <authorList>
            <person name="Kim S.J."/>
            <person name="Ahn J.H."/>
            <person name="Weon H.Y."/>
            <person name="Hamada M."/>
            <person name="Suzuki K."/>
            <person name="Kwon S.W."/>
        </authorList>
    </citation>
    <scope>NUCLEOTIDE SEQUENCE [LARGE SCALE GENOMIC DNA]</scope>
    <source>
        <strain evidence="3 4">NBRC 108724</strain>
    </source>
</reference>
<evidence type="ECO:0000259" key="2">
    <source>
        <dbReference type="SMART" id="SM00829"/>
    </source>
</evidence>
<dbReference type="InterPro" id="IPR041694">
    <property type="entry name" value="ADH_N_2"/>
</dbReference>
<dbReference type="Proteomes" id="UP000474967">
    <property type="component" value="Unassembled WGS sequence"/>
</dbReference>
<dbReference type="PANTHER" id="PTHR43205">
    <property type="entry name" value="PROSTAGLANDIN REDUCTASE"/>
    <property type="match status" value="1"/>
</dbReference>
<dbReference type="Pfam" id="PF00107">
    <property type="entry name" value="ADH_zinc_N"/>
    <property type="match status" value="1"/>
</dbReference>
<comment type="caution">
    <text evidence="3">The sequence shown here is derived from an EMBL/GenBank/DDBJ whole genome shotgun (WGS) entry which is preliminary data.</text>
</comment>
<accession>A0A6L9Y0D9</accession>
<dbReference type="Gene3D" id="3.40.50.720">
    <property type="entry name" value="NAD(P)-binding Rossmann-like Domain"/>
    <property type="match status" value="1"/>
</dbReference>
<dbReference type="EMBL" id="JAAGWY010000003">
    <property type="protein sequence ID" value="NEN07139.1"/>
    <property type="molecule type" value="Genomic_DNA"/>
</dbReference>
<evidence type="ECO:0000313" key="3">
    <source>
        <dbReference type="EMBL" id="NEN07139.1"/>
    </source>
</evidence>
<dbReference type="AlphaFoldDB" id="A0A6L9Y0D9"/>
<dbReference type="GO" id="GO:0016628">
    <property type="term" value="F:oxidoreductase activity, acting on the CH-CH group of donors, NAD or NADP as acceptor"/>
    <property type="evidence" value="ECO:0007669"/>
    <property type="project" value="InterPro"/>
</dbReference>
<dbReference type="Gene3D" id="3.90.180.10">
    <property type="entry name" value="Medium-chain alcohol dehydrogenases, catalytic domain"/>
    <property type="match status" value="1"/>
</dbReference>
<keyword evidence="4" id="KW-1185">Reference proteome</keyword>
<keyword evidence="1" id="KW-0560">Oxidoreductase</keyword>
<organism evidence="3 4">
    <name type="scientific">Leifsonia tongyongensis</name>
    <dbReference type="NCBI Taxonomy" id="1268043"/>
    <lineage>
        <taxon>Bacteria</taxon>
        <taxon>Bacillati</taxon>
        <taxon>Actinomycetota</taxon>
        <taxon>Actinomycetes</taxon>
        <taxon>Micrococcales</taxon>
        <taxon>Microbacteriaceae</taxon>
        <taxon>Leifsonia</taxon>
    </lineage>
</organism>
<gene>
    <name evidence="3" type="ORF">G3T36_14845</name>
</gene>
<dbReference type="SMART" id="SM00829">
    <property type="entry name" value="PKS_ER"/>
    <property type="match status" value="1"/>
</dbReference>
<proteinExistence type="predicted"/>
<evidence type="ECO:0000256" key="1">
    <source>
        <dbReference type="ARBA" id="ARBA00023002"/>
    </source>
</evidence>
<dbReference type="RefSeq" id="WP_163290586.1">
    <property type="nucleotide sequence ID" value="NZ_JAAGWY010000003.1"/>
</dbReference>
<dbReference type="FunFam" id="3.40.50.720:FF:000121">
    <property type="entry name" value="Prostaglandin reductase 2"/>
    <property type="match status" value="1"/>
</dbReference>
<dbReference type="Pfam" id="PF16884">
    <property type="entry name" value="ADH_N_2"/>
    <property type="match status" value="1"/>
</dbReference>
<dbReference type="CDD" id="cd05288">
    <property type="entry name" value="PGDH"/>
    <property type="match status" value="1"/>
</dbReference>
<protein>
    <submittedName>
        <fullName evidence="3">NADP-dependent oxidoreductase</fullName>
    </submittedName>
</protein>
<sequence>MNSITSNASSRQWQLVRRPVGWPVEEDFRFVTVELPDLSEGDVRVSNEFVSVDPYMRGRMNDVKSYTPPYALGQTMVGGAVGRVIESRSAAHAVGDLVQHFQGWRDVAQGPGAQFRKVAEIPGISSSAYLSAVGMTSLTAWVGLLVIAEMRPGDTVFVSGAAGAVGSAAGQIARLRGAARVIGSAGSDEKVALLTERYGFDAAFNYRNGHIARQLQAAAPDGIDVYFDNVGGEHLEAAIFAFKDGGRAALCGAISGYNAETAEPGPRNLSMITSKGLTLRGFTIGNYQQHAADFAAEIAPKVASGEIVYDETVVDGIENALEAFFGLMRGENTGKMVVRTA</sequence>
<dbReference type="InterPro" id="IPR020843">
    <property type="entry name" value="ER"/>
</dbReference>
<dbReference type="InterPro" id="IPR011032">
    <property type="entry name" value="GroES-like_sf"/>
</dbReference>
<dbReference type="InterPro" id="IPR013149">
    <property type="entry name" value="ADH-like_C"/>
</dbReference>
<dbReference type="InterPro" id="IPR036291">
    <property type="entry name" value="NAD(P)-bd_dom_sf"/>
</dbReference>